<name>A0A329MGT2_9BACL</name>
<keyword evidence="1" id="KW-0378">Hydrolase</keyword>
<feature type="domain" description="SLH" evidence="3">
    <location>
        <begin position="105"/>
        <end position="164"/>
    </location>
</feature>
<dbReference type="Pfam" id="PF16126">
    <property type="entry name" value="DUF4838"/>
    <property type="match status" value="1"/>
</dbReference>
<reference evidence="4 5" key="1">
    <citation type="journal article" date="2009" name="Int. J. Syst. Evol. Microbiol.">
        <title>Paenibacillus contaminans sp. nov., isolated from a contaminated laboratory plate.</title>
        <authorList>
            <person name="Chou J.H."/>
            <person name="Lee J.H."/>
            <person name="Lin M.C."/>
            <person name="Chang P.S."/>
            <person name="Arun A.B."/>
            <person name="Young C.C."/>
            <person name="Chen W.M."/>
        </authorList>
    </citation>
    <scope>NUCLEOTIDE SEQUENCE [LARGE SCALE GENOMIC DNA]</scope>
    <source>
        <strain evidence="4 5">CKOBP-6</strain>
    </source>
</reference>
<dbReference type="PROSITE" id="PS51272">
    <property type="entry name" value="SLH"/>
    <property type="match status" value="2"/>
</dbReference>
<dbReference type="GO" id="GO:0005975">
    <property type="term" value="P:carbohydrate metabolic process"/>
    <property type="evidence" value="ECO:0007669"/>
    <property type="project" value="UniProtKB-ARBA"/>
</dbReference>
<evidence type="ECO:0000256" key="1">
    <source>
        <dbReference type="ARBA" id="ARBA00022801"/>
    </source>
</evidence>
<evidence type="ECO:0000313" key="4">
    <source>
        <dbReference type="EMBL" id="RAV19161.1"/>
    </source>
</evidence>
<dbReference type="InterPro" id="IPR029018">
    <property type="entry name" value="Hex-like_dom2"/>
</dbReference>
<dbReference type="PANTHER" id="PTHR47406">
    <property type="entry name" value="COAGULATION FACTOR 5/8 TYPE, C-TERMINAL"/>
    <property type="match status" value="1"/>
</dbReference>
<sequence length="1550" mass="170052">MTVMLIGTRKTKSIWARLLVIVLFASVLQLNGWGHVKAVYGKAELSDIDASYAKSEIEELVEAGIISGYEDGSFAPANPITRAELAKIIAAMLGLEPKPANAAHFTDVAEDSWYIGYIGALVDAGITQGTSESAFSPDGYVTREEMIVFFIRAFGLEQKALQWKSDVKWSDAERISKWAKAFADFGYRIGFVRGIANPDGSLRFDPGERAERQAVARLAFEFIANQNAYLKQAEAIAAVKPSASPSSTPAPGLLSEPTTVPSPASTPTSTPTVAPTPTVTPETTASPSSSPTPEPTATPSASPLDIVHNGQANASIVVASDADDRILAAANTLAEYVQKSTGALLSIVTEEQLSGSNGQLQDQVQIHIGSSGSQPDSHLDGLLQDVEGDGFVIHFHDNGIVIAGSSVWGTQYGVFDFLERYVGVRWLMPGPDGEDVPQQSDIRIPQREIREEPAFASRVFSPIHTPVTPERPYPLQSVWAERNRMHLQIEFHHNLALLFPPSKYRNSHPEFYPNGVVPEDNADVGWQPCFTEPGTVTEAIYNIVQYFNEKPDKTSYSLGINDGNGFCEANPSHPNYPDKLNSVGLVDMSNIYYSWVNQVVAGVLQVHPDKWFGLLAYENVTDPPEGMKLNPRVVPLITKDRMAWADPDIREAGQSQMEAWSLVADHLGWYDYNYGAPYTLPRMYTSLMAENYRFAKDHGVIAHYSELYPNWGEGPKAWISAKLQWNPDLNEHELLQEWADRAVGAAAAPDLIAYYRHWEQFWTDRVQQSPWFQVNKMLTYFYFDTASYLKLVTEAEIAESRSLLQSVAAKAVTDQQKARANMLLRAFEYYEASALSYPKDVLPPADAQAALNMLEDVVQHANDKLVAAERRYALVDEFKNDPILVHQIDPRSFDLRWSGWNPHLFWRLSEYVRQHEPAGGTVTARLSELTQTGETAKMREYGKLLLTSSEGTFPVNDNPSFEFGTGTDALSWVYWIRASGSIKRTTELAHSGQSSLVISGLDRGGPAEMIAVKPGLFAARAYYYTPPGSQTDGSIQFGINMIDADGNVLSAQKFDVEALKNTMGAWASLYQLLDVPTEINGKEVKTLQIVLIVNNLTDGTKLYIDDVETYQAPDGLNFENTFWSRVDLLTGNDPRSEAMRQEMEAAAQNPEPNEERDFARLLLEITGGTAISSPANDSFESGTNTTPPWAYWVHSTGNMQRDTSQSYSGQASLKLNGLYRGGPFQTFDVKPGGFASRVHYKPGSGSTSGGTVQLSLNLLDEQGNVLSSLRSAVRPILANPGTWSSVDWVGTIPDQVNNTAVVQGQFVVVVDNLGDGNSLYVDDAVFYQRLGGWDLLNTFWKRVDYLAQSGAGSMEMQQKLTLLAQSPEISEERDYAHLLLEIAGGTALALAANDSFEAQTGATLSTWALWVQSIGVLQRSTTVFHTGQASLRMNDLDRGGPFQAFDVNHGAFASRVYYYAEPGSASGGTVQLSLNLLDAQGNVLSTLRSESSPITANPGAWASVDWTGMIPAEVNNTAVVQGQFVVVVDNLGDGNTLYVDDAVFYQRLGG</sequence>
<evidence type="ECO:0000313" key="5">
    <source>
        <dbReference type="Proteomes" id="UP000250369"/>
    </source>
</evidence>
<evidence type="ECO:0000256" key="2">
    <source>
        <dbReference type="SAM" id="MobiDB-lite"/>
    </source>
</evidence>
<dbReference type="GO" id="GO:0016787">
    <property type="term" value="F:hydrolase activity"/>
    <property type="evidence" value="ECO:0007669"/>
    <property type="project" value="UniProtKB-KW"/>
</dbReference>
<protein>
    <recommendedName>
        <fullName evidence="3">SLH domain-containing protein</fullName>
    </recommendedName>
</protein>
<proteinExistence type="predicted"/>
<accession>A0A329MGT2</accession>
<feature type="domain" description="SLH" evidence="3">
    <location>
        <begin position="40"/>
        <end position="103"/>
    </location>
</feature>
<gene>
    <name evidence="4" type="ORF">DQG23_21720</name>
</gene>
<evidence type="ECO:0000259" key="3">
    <source>
        <dbReference type="PROSITE" id="PS51272"/>
    </source>
</evidence>
<comment type="caution">
    <text evidence="4">The sequence shown here is derived from an EMBL/GenBank/DDBJ whole genome shotgun (WGS) entry which is preliminary data.</text>
</comment>
<feature type="compositionally biased region" description="Low complexity" evidence="2">
    <location>
        <begin position="242"/>
        <end position="289"/>
    </location>
</feature>
<dbReference type="EMBL" id="QMFB01000013">
    <property type="protein sequence ID" value="RAV19161.1"/>
    <property type="molecule type" value="Genomic_DNA"/>
</dbReference>
<organism evidence="4 5">
    <name type="scientific">Paenibacillus contaminans</name>
    <dbReference type="NCBI Taxonomy" id="450362"/>
    <lineage>
        <taxon>Bacteria</taxon>
        <taxon>Bacillati</taxon>
        <taxon>Bacillota</taxon>
        <taxon>Bacilli</taxon>
        <taxon>Bacillales</taxon>
        <taxon>Paenibacillaceae</taxon>
        <taxon>Paenibacillus</taxon>
    </lineage>
</organism>
<dbReference type="Pfam" id="PF00395">
    <property type="entry name" value="SLH"/>
    <property type="match status" value="2"/>
</dbReference>
<dbReference type="Proteomes" id="UP000250369">
    <property type="component" value="Unassembled WGS sequence"/>
</dbReference>
<dbReference type="Gene3D" id="3.30.379.10">
    <property type="entry name" value="Chitobiase/beta-hexosaminidase domain 2-like"/>
    <property type="match status" value="1"/>
</dbReference>
<dbReference type="InterPro" id="IPR001119">
    <property type="entry name" value="SLH_dom"/>
</dbReference>
<dbReference type="PANTHER" id="PTHR47406:SF2">
    <property type="entry name" value="ALPHA GLUCURONIDASE N-TERMINAL DOMAIN-CONTAINING PROTEIN"/>
    <property type="match status" value="1"/>
</dbReference>
<dbReference type="InterPro" id="IPR032287">
    <property type="entry name" value="DUF4838"/>
</dbReference>
<keyword evidence="5" id="KW-1185">Reference proteome</keyword>
<dbReference type="Gene3D" id="2.60.120.260">
    <property type="entry name" value="Galactose-binding domain-like"/>
    <property type="match status" value="3"/>
</dbReference>
<dbReference type="SUPFAM" id="SSF55545">
    <property type="entry name" value="beta-N-acetylhexosaminidase-like domain"/>
    <property type="match status" value="1"/>
</dbReference>
<feature type="region of interest" description="Disordered" evidence="2">
    <location>
        <begin position="242"/>
        <end position="306"/>
    </location>
</feature>